<comment type="caution">
    <text evidence="1">The sequence shown here is derived from an EMBL/GenBank/DDBJ whole genome shotgun (WGS) entry which is preliminary data.</text>
</comment>
<keyword evidence="2" id="KW-1185">Reference proteome</keyword>
<evidence type="ECO:0000313" key="1">
    <source>
        <dbReference type="EMBL" id="KAI4298771.1"/>
    </source>
</evidence>
<dbReference type="Proteomes" id="UP000828941">
    <property type="component" value="Chromosome 13"/>
</dbReference>
<gene>
    <name evidence="1" type="ORF">L6164_032289</name>
</gene>
<sequence length="232" mass="26028">MGANLCTPLRPKPNGTKNGKPSEGSSSFTNMTKTKCSKIDHQNGKNTHNLKRKTELEVAKKKDCKAKKMTLEDWIEASPGLTPDHIRRGEFSPFKHSKKRVHPSSTQAGGSSIFEAKDSLTLHRLMMSNYDHEKAEAKTESLSLNESSSGKPVKRVTFKLPHTVIFYSPEEPETESREDQYSRTKDPYYFSDDWFYSSVEPFCIGDSFDISACPRLAVHTLPLVSVSSSFGM</sequence>
<name>A0ACB9KNB7_BAUVA</name>
<dbReference type="EMBL" id="CM039438">
    <property type="protein sequence ID" value="KAI4298771.1"/>
    <property type="molecule type" value="Genomic_DNA"/>
</dbReference>
<accession>A0ACB9KNB7</accession>
<organism evidence="1 2">
    <name type="scientific">Bauhinia variegata</name>
    <name type="common">Purple orchid tree</name>
    <name type="synonym">Phanera variegata</name>
    <dbReference type="NCBI Taxonomy" id="167791"/>
    <lineage>
        <taxon>Eukaryota</taxon>
        <taxon>Viridiplantae</taxon>
        <taxon>Streptophyta</taxon>
        <taxon>Embryophyta</taxon>
        <taxon>Tracheophyta</taxon>
        <taxon>Spermatophyta</taxon>
        <taxon>Magnoliopsida</taxon>
        <taxon>eudicotyledons</taxon>
        <taxon>Gunneridae</taxon>
        <taxon>Pentapetalae</taxon>
        <taxon>rosids</taxon>
        <taxon>fabids</taxon>
        <taxon>Fabales</taxon>
        <taxon>Fabaceae</taxon>
        <taxon>Cercidoideae</taxon>
        <taxon>Cercideae</taxon>
        <taxon>Bauhiniinae</taxon>
        <taxon>Bauhinia</taxon>
    </lineage>
</organism>
<protein>
    <submittedName>
        <fullName evidence="1">Uncharacterized protein</fullName>
    </submittedName>
</protein>
<proteinExistence type="predicted"/>
<evidence type="ECO:0000313" key="2">
    <source>
        <dbReference type="Proteomes" id="UP000828941"/>
    </source>
</evidence>
<reference evidence="1 2" key="1">
    <citation type="journal article" date="2022" name="DNA Res.">
        <title>Chromosomal-level genome assembly of the orchid tree Bauhinia variegata (Leguminosae; Cercidoideae) supports the allotetraploid origin hypothesis of Bauhinia.</title>
        <authorList>
            <person name="Zhong Y."/>
            <person name="Chen Y."/>
            <person name="Zheng D."/>
            <person name="Pang J."/>
            <person name="Liu Y."/>
            <person name="Luo S."/>
            <person name="Meng S."/>
            <person name="Qian L."/>
            <person name="Wei D."/>
            <person name="Dai S."/>
            <person name="Zhou R."/>
        </authorList>
    </citation>
    <scope>NUCLEOTIDE SEQUENCE [LARGE SCALE GENOMIC DNA]</scope>
    <source>
        <strain evidence="1">BV-YZ2020</strain>
    </source>
</reference>